<dbReference type="EMBL" id="HBIO01019850">
    <property type="protein sequence ID" value="CAE0470414.1"/>
    <property type="molecule type" value="Transcribed_RNA"/>
</dbReference>
<reference evidence="1" key="1">
    <citation type="submission" date="2021-01" db="EMBL/GenBank/DDBJ databases">
        <authorList>
            <person name="Corre E."/>
            <person name="Pelletier E."/>
            <person name="Niang G."/>
            <person name="Scheremetjew M."/>
            <person name="Finn R."/>
            <person name="Kale V."/>
            <person name="Holt S."/>
            <person name="Cochrane G."/>
            <person name="Meng A."/>
            <person name="Brown T."/>
            <person name="Cohen L."/>
        </authorList>
    </citation>
    <scope>NUCLEOTIDE SEQUENCE</scope>
    <source>
        <strain evidence="1">MM31A-1</strain>
    </source>
</reference>
<organism evidence="1">
    <name type="scientific">Chaetoceros debilis</name>
    <dbReference type="NCBI Taxonomy" id="122233"/>
    <lineage>
        <taxon>Eukaryota</taxon>
        <taxon>Sar</taxon>
        <taxon>Stramenopiles</taxon>
        <taxon>Ochrophyta</taxon>
        <taxon>Bacillariophyta</taxon>
        <taxon>Coscinodiscophyceae</taxon>
        <taxon>Chaetocerotophycidae</taxon>
        <taxon>Chaetocerotales</taxon>
        <taxon>Chaetocerotaceae</taxon>
        <taxon>Chaetoceros</taxon>
    </lineage>
</organism>
<proteinExistence type="predicted"/>
<name>A0A7S3QA51_9STRA</name>
<protein>
    <submittedName>
        <fullName evidence="1">Uncharacterized protein</fullName>
    </submittedName>
</protein>
<sequence length="145" mass="16106">MNIPSMLNSLYMFKDMSEITIGDFEAVIKSIDNTLKMFNPRELNYLQASTTSDGKVIKIELWVPTTTEPPTDDITNEADISDATDTVVSKEIKEVVSNTYTDVAQEQAEIKAIVETPASTVMTKKVLDNSDWITPLGAHHTTPPR</sequence>
<accession>A0A7S3QA51</accession>
<dbReference type="AlphaFoldDB" id="A0A7S3QA51"/>
<gene>
    <name evidence="1" type="ORF">CDEB00056_LOCUS15267</name>
</gene>
<evidence type="ECO:0000313" key="1">
    <source>
        <dbReference type="EMBL" id="CAE0470414.1"/>
    </source>
</evidence>